<feature type="transmembrane region" description="Helical" evidence="6">
    <location>
        <begin position="390"/>
        <end position="409"/>
    </location>
</feature>
<dbReference type="VEuPathDB" id="FungiDB:AN8416"/>
<sequence>MGLRERLQVKQGDASLATEAVASNKDLDPIPLDSPKRTWRWPSLLGFWVAEAFSISMYQVTSTSVSKGLSAPMAIAAVVVGHILVCIPAMLDGYVGAIFGINFPVYTRASFGMKGSYFAVFVRGIVAIIWFGTQTYQAGQCVSTMLSAIWPSFNHFPNHLPSSGPITSAELLCFFLAIILQAPLLWLKVSKLRYLFIVKTCIMPIFGIVLFAWAVKAANGFGPVFSKPSKITDGTPVAVVFLQCVTSAIGPKATLALNMPDFTRYAKTPREVFWTQAVGLVVLVSLCGVLGATVSSASEVIYGVQTWNPLEVAVLWNNRAAQFFAAFCWCLAAIGTNISANSVSFSNDLALWFPKYVDTRRGAYICALLSILSMPWYIQNSAASFSSFLGGYSLFLGAIAGVIVVDYWVCRGRRLRLRSLYEAHGTHYFTKGVNIRAMISFVCGIAPNLPGLAAVTGQDGVPKGANYLYSCSWLVSIVVSGMVYYLLFFVWPFDVEEKVIVLEGMEEGDRVVRVEEAVVQKKEAVSA</sequence>
<reference evidence="8" key="1">
    <citation type="journal article" date="2005" name="Nature">
        <title>Sequencing of Aspergillus nidulans and comparative analysis with A. fumigatus and A. oryzae.</title>
        <authorList>
            <person name="Galagan J.E."/>
            <person name="Calvo S.E."/>
            <person name="Cuomo C."/>
            <person name="Ma L.J."/>
            <person name="Wortman J.R."/>
            <person name="Batzoglou S."/>
            <person name="Lee S.I."/>
            <person name="Basturkmen M."/>
            <person name="Spevak C.C."/>
            <person name="Clutterbuck J."/>
            <person name="Kapitonov V."/>
            <person name="Jurka J."/>
            <person name="Scazzocchio C."/>
            <person name="Farman M."/>
            <person name="Butler J."/>
            <person name="Purcell S."/>
            <person name="Harris S."/>
            <person name="Braus G.H."/>
            <person name="Draht O."/>
            <person name="Busch S."/>
            <person name="D'Enfert C."/>
            <person name="Bouchier C."/>
            <person name="Goldman G.H."/>
            <person name="Bell-Pedersen D."/>
            <person name="Griffiths-Jones S."/>
            <person name="Doonan J.H."/>
            <person name="Yu J."/>
            <person name="Vienken K."/>
            <person name="Pain A."/>
            <person name="Freitag M."/>
            <person name="Selker E.U."/>
            <person name="Archer D.B."/>
            <person name="Penalva M.A."/>
            <person name="Oakley B.R."/>
            <person name="Momany M."/>
            <person name="Tanaka T."/>
            <person name="Kumagai T."/>
            <person name="Asai K."/>
            <person name="Machida M."/>
            <person name="Nierman W.C."/>
            <person name="Denning D.W."/>
            <person name="Caddick M."/>
            <person name="Hynes M."/>
            <person name="Paoletti M."/>
            <person name="Fischer R."/>
            <person name="Miller B."/>
            <person name="Dyer P."/>
            <person name="Sachs M.S."/>
            <person name="Osmani S.A."/>
            <person name="Birren B.W."/>
        </authorList>
    </citation>
    <scope>NUCLEOTIDE SEQUENCE [LARGE SCALE GENOMIC DNA]</scope>
    <source>
        <strain evidence="8">FGSC A4 / ATCC 38163 / CBS 112.46 / NRRL 194 / M139</strain>
    </source>
</reference>
<comment type="similarity">
    <text evidence="2">Belongs to the purine-cytosine permease (2.A.39) family.</text>
</comment>
<dbReference type="Proteomes" id="UP000000560">
    <property type="component" value="Chromosome V"/>
</dbReference>
<keyword evidence="8" id="KW-1185">Reference proteome</keyword>
<protein>
    <submittedName>
        <fullName evidence="7">Uncharacterized protein</fullName>
    </submittedName>
</protein>
<evidence type="ECO:0000256" key="5">
    <source>
        <dbReference type="ARBA" id="ARBA00023136"/>
    </source>
</evidence>
<dbReference type="InParanoid" id="Q5ATG4"/>
<feature type="transmembrane region" description="Helical" evidence="6">
    <location>
        <begin position="278"/>
        <end position="301"/>
    </location>
</feature>
<evidence type="ECO:0000256" key="2">
    <source>
        <dbReference type="ARBA" id="ARBA00008974"/>
    </source>
</evidence>
<feature type="transmembrane region" description="Helical" evidence="6">
    <location>
        <begin position="166"/>
        <end position="187"/>
    </location>
</feature>
<evidence type="ECO:0000313" key="8">
    <source>
        <dbReference type="Proteomes" id="UP000000560"/>
    </source>
</evidence>
<dbReference type="InterPro" id="IPR001248">
    <property type="entry name" value="Pur-cyt_permease"/>
</dbReference>
<dbReference type="NCBIfam" id="TIGR00800">
    <property type="entry name" value="ncs1"/>
    <property type="match status" value="1"/>
</dbReference>
<keyword evidence="4 6" id="KW-1133">Transmembrane helix</keyword>
<feature type="transmembrane region" description="Helical" evidence="6">
    <location>
        <begin position="73"/>
        <end position="103"/>
    </location>
</feature>
<feature type="transmembrane region" description="Helical" evidence="6">
    <location>
        <begin position="437"/>
        <end position="455"/>
    </location>
</feature>
<feature type="transmembrane region" description="Helical" evidence="6">
    <location>
        <begin position="467"/>
        <end position="491"/>
    </location>
</feature>
<dbReference type="FunFam" id="1.10.4160.10:FF:000001">
    <property type="entry name" value="Uracil permease, putative"/>
    <property type="match status" value="1"/>
</dbReference>
<dbReference type="GeneID" id="2868885"/>
<dbReference type="OMA" id="LPLLWIH"/>
<accession>Q5ATG4</accession>
<gene>
    <name evidence="7" type="ORF">ANIA_08416</name>
</gene>
<feature type="transmembrane region" description="Helical" evidence="6">
    <location>
        <begin position="194"/>
        <end position="215"/>
    </location>
</feature>
<organism evidence="7 8">
    <name type="scientific">Emericella nidulans (strain FGSC A4 / ATCC 38163 / CBS 112.46 / NRRL 194 / M139)</name>
    <name type="common">Aspergillus nidulans</name>
    <dbReference type="NCBI Taxonomy" id="227321"/>
    <lineage>
        <taxon>Eukaryota</taxon>
        <taxon>Fungi</taxon>
        <taxon>Dikarya</taxon>
        <taxon>Ascomycota</taxon>
        <taxon>Pezizomycotina</taxon>
        <taxon>Eurotiomycetes</taxon>
        <taxon>Eurotiomycetidae</taxon>
        <taxon>Eurotiales</taxon>
        <taxon>Aspergillaceae</taxon>
        <taxon>Aspergillus</taxon>
        <taxon>Aspergillus subgen. Nidulantes</taxon>
    </lineage>
</organism>
<dbReference type="PANTHER" id="PTHR30618:SF0">
    <property type="entry name" value="PURINE-URACIL PERMEASE NCS1"/>
    <property type="match status" value="1"/>
</dbReference>
<dbReference type="HOGENOM" id="CLU_021555_2_0_1"/>
<evidence type="ECO:0000256" key="1">
    <source>
        <dbReference type="ARBA" id="ARBA00004141"/>
    </source>
</evidence>
<feature type="transmembrane region" description="Helical" evidence="6">
    <location>
        <begin position="235"/>
        <end position="257"/>
    </location>
</feature>
<dbReference type="OrthoDB" id="2018619at2759"/>
<feature type="transmembrane region" description="Helical" evidence="6">
    <location>
        <begin position="115"/>
        <end position="133"/>
    </location>
</feature>
<evidence type="ECO:0000256" key="6">
    <source>
        <dbReference type="SAM" id="Phobius"/>
    </source>
</evidence>
<evidence type="ECO:0000313" key="7">
    <source>
        <dbReference type="EMBL" id="CBF80497.1"/>
    </source>
</evidence>
<reference evidence="8" key="2">
    <citation type="journal article" date="2009" name="Fungal Genet. Biol.">
        <title>The 2008 update of the Aspergillus nidulans genome annotation: a community effort.</title>
        <authorList>
            <person name="Wortman J.R."/>
            <person name="Gilsenan J.M."/>
            <person name="Joardar V."/>
            <person name="Deegan J."/>
            <person name="Clutterbuck J."/>
            <person name="Andersen M.R."/>
            <person name="Archer D."/>
            <person name="Bencina M."/>
            <person name="Braus G."/>
            <person name="Coutinho P."/>
            <person name="von Dohren H."/>
            <person name="Doonan J."/>
            <person name="Driessen A.J."/>
            <person name="Durek P."/>
            <person name="Espeso E."/>
            <person name="Fekete E."/>
            <person name="Flipphi M."/>
            <person name="Estrada C.G."/>
            <person name="Geysens S."/>
            <person name="Goldman G."/>
            <person name="de Groot P.W."/>
            <person name="Hansen K."/>
            <person name="Harris S.D."/>
            <person name="Heinekamp T."/>
            <person name="Helmstaedt K."/>
            <person name="Henrissat B."/>
            <person name="Hofmann G."/>
            <person name="Homan T."/>
            <person name="Horio T."/>
            <person name="Horiuchi H."/>
            <person name="James S."/>
            <person name="Jones M."/>
            <person name="Karaffa L."/>
            <person name="Karanyi Z."/>
            <person name="Kato M."/>
            <person name="Keller N."/>
            <person name="Kelly D.E."/>
            <person name="Kiel J.A."/>
            <person name="Kim J.M."/>
            <person name="van der Klei I.J."/>
            <person name="Klis F.M."/>
            <person name="Kovalchuk A."/>
            <person name="Krasevec N."/>
            <person name="Kubicek C.P."/>
            <person name="Liu B."/>
            <person name="Maccabe A."/>
            <person name="Meyer V."/>
            <person name="Mirabito P."/>
            <person name="Miskei M."/>
            <person name="Mos M."/>
            <person name="Mullins J."/>
            <person name="Nelson D.R."/>
            <person name="Nielsen J."/>
            <person name="Oakley B.R."/>
            <person name="Osmani S.A."/>
            <person name="Pakula T."/>
            <person name="Paszewski A."/>
            <person name="Paulsen I."/>
            <person name="Pilsyk S."/>
            <person name="Pocsi I."/>
            <person name="Punt P.J."/>
            <person name="Ram A.F."/>
            <person name="Ren Q."/>
            <person name="Robellet X."/>
            <person name="Robson G."/>
            <person name="Seiboth B."/>
            <person name="van Solingen P."/>
            <person name="Specht T."/>
            <person name="Sun J."/>
            <person name="Taheri-Talesh N."/>
            <person name="Takeshita N."/>
            <person name="Ussery D."/>
            <person name="vanKuyk P.A."/>
            <person name="Visser H."/>
            <person name="van de Vondervoort P.J."/>
            <person name="de Vries R.P."/>
            <person name="Walton J."/>
            <person name="Xiang X."/>
            <person name="Xiong Y."/>
            <person name="Zeng A.P."/>
            <person name="Brandt B.W."/>
            <person name="Cornell M.J."/>
            <person name="van den Hondel C.A."/>
            <person name="Visser J."/>
            <person name="Oliver S.G."/>
            <person name="Turner G."/>
        </authorList>
    </citation>
    <scope>GENOME REANNOTATION</scope>
    <source>
        <strain evidence="8">FGSC A4 / ATCC 38163 / CBS 112.46 / NRRL 194 / M139</strain>
    </source>
</reference>
<dbReference type="InterPro" id="IPR012681">
    <property type="entry name" value="NCS1"/>
</dbReference>
<dbReference type="GO" id="GO:0015851">
    <property type="term" value="P:nucleobase transport"/>
    <property type="evidence" value="ECO:0000318"/>
    <property type="project" value="GO_Central"/>
</dbReference>
<dbReference type="CDD" id="cd11482">
    <property type="entry name" value="SLC-NCS1sbd_NRT1-like"/>
    <property type="match status" value="1"/>
</dbReference>
<feature type="transmembrane region" description="Helical" evidence="6">
    <location>
        <begin position="361"/>
        <end position="378"/>
    </location>
</feature>
<dbReference type="RefSeq" id="XP_681685.1">
    <property type="nucleotide sequence ID" value="XM_676593.1"/>
</dbReference>
<dbReference type="KEGG" id="ani:ANIA_08416"/>
<dbReference type="PANTHER" id="PTHR30618">
    <property type="entry name" value="NCS1 FAMILY PURINE/PYRIMIDINE TRANSPORTER"/>
    <property type="match status" value="1"/>
</dbReference>
<evidence type="ECO:0000256" key="4">
    <source>
        <dbReference type="ARBA" id="ARBA00022989"/>
    </source>
</evidence>
<accession>C8VEB8</accession>
<feature type="transmembrane region" description="Helical" evidence="6">
    <location>
        <begin position="44"/>
        <end position="61"/>
    </location>
</feature>
<dbReference type="Pfam" id="PF02133">
    <property type="entry name" value="Transp_cyt_pur"/>
    <property type="match status" value="1"/>
</dbReference>
<dbReference type="AlphaFoldDB" id="Q5ATG4"/>
<dbReference type="Gene3D" id="1.10.4160.10">
    <property type="entry name" value="Hydantoin permease"/>
    <property type="match status" value="1"/>
</dbReference>
<dbReference type="InterPro" id="IPR045225">
    <property type="entry name" value="Uracil/uridine/allantoin_perm"/>
</dbReference>
<keyword evidence="5 6" id="KW-0472">Membrane</keyword>
<dbReference type="EMBL" id="BN001305">
    <property type="protein sequence ID" value="CBF80497.1"/>
    <property type="molecule type" value="Genomic_DNA"/>
</dbReference>
<dbReference type="GO" id="GO:0015205">
    <property type="term" value="F:nucleobase transmembrane transporter activity"/>
    <property type="evidence" value="ECO:0000318"/>
    <property type="project" value="GO_Central"/>
</dbReference>
<evidence type="ECO:0000256" key="3">
    <source>
        <dbReference type="ARBA" id="ARBA00022692"/>
    </source>
</evidence>
<comment type="subcellular location">
    <subcellularLocation>
        <location evidence="1">Membrane</location>
        <topology evidence="1">Multi-pass membrane protein</topology>
    </subcellularLocation>
</comment>
<proteinExistence type="inferred from homology"/>
<dbReference type="TCDB" id="2.A.39.3.15">
    <property type="family name" value="the nucleobase:cation symporter-1 (ncs1) family"/>
</dbReference>
<feature type="transmembrane region" description="Helical" evidence="6">
    <location>
        <begin position="321"/>
        <end position="340"/>
    </location>
</feature>
<name>Q5ATG4_EMENI</name>
<dbReference type="eggNOG" id="KOG2466">
    <property type="taxonomic scope" value="Eukaryota"/>
</dbReference>
<dbReference type="GO" id="GO:0005886">
    <property type="term" value="C:plasma membrane"/>
    <property type="evidence" value="ECO:0000318"/>
    <property type="project" value="GO_Central"/>
</dbReference>
<keyword evidence="3 6" id="KW-0812">Transmembrane</keyword>